<dbReference type="InterPro" id="IPR029016">
    <property type="entry name" value="GAF-like_dom_sf"/>
</dbReference>
<gene>
    <name evidence="10" type="ORF">HNQ88_002035</name>
</gene>
<dbReference type="Gene3D" id="3.30.450.40">
    <property type="match status" value="1"/>
</dbReference>
<evidence type="ECO:0000256" key="7">
    <source>
        <dbReference type="SAM" id="Phobius"/>
    </source>
</evidence>
<evidence type="ECO:0000256" key="2">
    <source>
        <dbReference type="ARBA" id="ARBA00022475"/>
    </source>
</evidence>
<dbReference type="AlphaFoldDB" id="A0AAE3XLX1"/>
<feature type="domain" description="GAF" evidence="9">
    <location>
        <begin position="433"/>
        <end position="570"/>
    </location>
</feature>
<dbReference type="SUPFAM" id="SSF55781">
    <property type="entry name" value="GAF domain-like"/>
    <property type="match status" value="1"/>
</dbReference>
<comment type="caution">
    <text evidence="10">The sequence shown here is derived from an EMBL/GenBank/DDBJ whole genome shotgun (WGS) entry which is preliminary data.</text>
</comment>
<dbReference type="Pfam" id="PF13185">
    <property type="entry name" value="GAF_2"/>
    <property type="match status" value="1"/>
</dbReference>
<evidence type="ECO:0000256" key="5">
    <source>
        <dbReference type="ARBA" id="ARBA00023136"/>
    </source>
</evidence>
<evidence type="ECO:0000256" key="1">
    <source>
        <dbReference type="ARBA" id="ARBA00004651"/>
    </source>
</evidence>
<keyword evidence="3 7" id="KW-0812">Transmembrane</keyword>
<sequence>MFKKKTFTLNSLKGRILLNSIVIIIFALGLTNGINYYNSNKLIEEIITKNTIPAHIEKSTLYLKVVFMNINNFVESSLANNILITHWIENDNKDINIIKNHLNRSKRFDENILDIGIITTQGKVHTYMHPNDSMNNLSYKFPWFNQFLKSPHDNYLYKDSDGDQGAVIGVKKIYSENNQLLGVAFSTCDLDQMINYITSKKLGQKGKSYLINNSGNIIISNNNNDYNRSIFDYSGLNKDLLKLSDIPESGSKINYNDGDDERQLNITPIHLSDWMFVMDFSKTEQLKPLKDSLKSTILVSFICFIISLVIVNIGVKKLDNYIQRLVKKAKSISQGDFKNDISLQSFILEFQAIEKSFSRMEDALIKATKFAQNIGKNELETEFKASGEKDLLSKSLLEMRDSLIDFQNKENKRIWITEGISLFNEITRNEREDLTSLGDAIVKSLVKYTNANQAGLFITNINIKGEKELILASTYAYNRKKHLQKSVKPGESLVGQCYLEKEPIYLNEIPEDYINITSGLGTSNPKSIYLTPMIYDNQVVGIIEIASFATFEKYHKELIDNVAQIVASSISTIQINKNTQKLLEETNLQTQELREQEEEMRQNLEELMASREEINRQEKEYLLKINRLEEKIKELEAEAK</sequence>
<comment type="subcellular location">
    <subcellularLocation>
        <location evidence="1">Cell membrane</location>
        <topology evidence="1">Multi-pass membrane protein</topology>
    </subcellularLocation>
</comment>
<evidence type="ECO:0000256" key="6">
    <source>
        <dbReference type="SAM" id="Coils"/>
    </source>
</evidence>
<dbReference type="RefSeq" id="WP_309938506.1">
    <property type="nucleotide sequence ID" value="NZ_AP025305.1"/>
</dbReference>
<keyword evidence="2" id="KW-1003">Cell membrane</keyword>
<protein>
    <submittedName>
        <fullName evidence="10">Methyl-accepting chemotaxis protein</fullName>
    </submittedName>
</protein>
<feature type="domain" description="Cache" evidence="8">
    <location>
        <begin position="67"/>
        <end position="277"/>
    </location>
</feature>
<evidence type="ECO:0000259" key="8">
    <source>
        <dbReference type="Pfam" id="PF02743"/>
    </source>
</evidence>
<keyword evidence="4 7" id="KW-1133">Transmembrane helix</keyword>
<accession>A0AAE3XLX1</accession>
<dbReference type="EMBL" id="JAVDQD010000002">
    <property type="protein sequence ID" value="MDR6238998.1"/>
    <property type="molecule type" value="Genomic_DNA"/>
</dbReference>
<feature type="coiled-coil region" evidence="6">
    <location>
        <begin position="576"/>
        <end position="638"/>
    </location>
</feature>
<proteinExistence type="predicted"/>
<reference evidence="10" key="1">
    <citation type="submission" date="2023-07" db="EMBL/GenBank/DDBJ databases">
        <title>Genomic Encyclopedia of Type Strains, Phase IV (KMG-IV): sequencing the most valuable type-strain genomes for metagenomic binning, comparative biology and taxonomic classification.</title>
        <authorList>
            <person name="Goeker M."/>
        </authorList>
    </citation>
    <scope>NUCLEOTIDE SEQUENCE</scope>
    <source>
        <strain evidence="10">DSM 26174</strain>
    </source>
</reference>
<dbReference type="Proteomes" id="UP001185092">
    <property type="component" value="Unassembled WGS sequence"/>
</dbReference>
<feature type="transmembrane region" description="Helical" evidence="7">
    <location>
        <begin position="16"/>
        <end position="37"/>
    </location>
</feature>
<keyword evidence="11" id="KW-1185">Reference proteome</keyword>
<dbReference type="GO" id="GO:0005886">
    <property type="term" value="C:plasma membrane"/>
    <property type="evidence" value="ECO:0007669"/>
    <property type="project" value="UniProtKB-SubCell"/>
</dbReference>
<dbReference type="InterPro" id="IPR033479">
    <property type="entry name" value="dCache_1"/>
</dbReference>
<evidence type="ECO:0000313" key="10">
    <source>
        <dbReference type="EMBL" id="MDR6238998.1"/>
    </source>
</evidence>
<dbReference type="Gene3D" id="3.30.450.20">
    <property type="entry name" value="PAS domain"/>
    <property type="match status" value="1"/>
</dbReference>
<dbReference type="InterPro" id="IPR003018">
    <property type="entry name" value="GAF"/>
</dbReference>
<name>A0AAE3XLX1_9BACT</name>
<organism evidence="10 11">
    <name type="scientific">Aureibacter tunicatorum</name>
    <dbReference type="NCBI Taxonomy" id="866807"/>
    <lineage>
        <taxon>Bacteria</taxon>
        <taxon>Pseudomonadati</taxon>
        <taxon>Bacteroidota</taxon>
        <taxon>Cytophagia</taxon>
        <taxon>Cytophagales</taxon>
        <taxon>Persicobacteraceae</taxon>
        <taxon>Aureibacter</taxon>
    </lineage>
</organism>
<keyword evidence="6" id="KW-0175">Coiled coil</keyword>
<evidence type="ECO:0000313" key="11">
    <source>
        <dbReference type="Proteomes" id="UP001185092"/>
    </source>
</evidence>
<evidence type="ECO:0000259" key="9">
    <source>
        <dbReference type="Pfam" id="PF13185"/>
    </source>
</evidence>
<keyword evidence="5 7" id="KW-0472">Membrane</keyword>
<evidence type="ECO:0000256" key="4">
    <source>
        <dbReference type="ARBA" id="ARBA00022989"/>
    </source>
</evidence>
<evidence type="ECO:0000256" key="3">
    <source>
        <dbReference type="ARBA" id="ARBA00022692"/>
    </source>
</evidence>
<feature type="transmembrane region" description="Helical" evidence="7">
    <location>
        <begin position="297"/>
        <end position="315"/>
    </location>
</feature>
<dbReference type="Gene3D" id="6.10.340.10">
    <property type="match status" value="1"/>
</dbReference>
<dbReference type="Pfam" id="PF02743">
    <property type="entry name" value="dCache_1"/>
    <property type="match status" value="1"/>
</dbReference>